<evidence type="ECO:0000313" key="2">
    <source>
        <dbReference type="Proteomes" id="UP000054217"/>
    </source>
</evidence>
<accession>A0A0C3NE83</accession>
<reference evidence="1 2" key="1">
    <citation type="submission" date="2014-04" db="EMBL/GenBank/DDBJ databases">
        <authorList>
            <consortium name="DOE Joint Genome Institute"/>
            <person name="Kuo A."/>
            <person name="Kohler A."/>
            <person name="Costa M.D."/>
            <person name="Nagy L.G."/>
            <person name="Floudas D."/>
            <person name="Copeland A."/>
            <person name="Barry K.W."/>
            <person name="Cichocki N."/>
            <person name="Veneault-Fourrey C."/>
            <person name="LaButti K."/>
            <person name="Lindquist E.A."/>
            <person name="Lipzen A."/>
            <person name="Lundell T."/>
            <person name="Morin E."/>
            <person name="Murat C."/>
            <person name="Sun H."/>
            <person name="Tunlid A."/>
            <person name="Henrissat B."/>
            <person name="Grigoriev I.V."/>
            <person name="Hibbett D.S."/>
            <person name="Martin F."/>
            <person name="Nordberg H.P."/>
            <person name="Cantor M.N."/>
            <person name="Hua S.X."/>
        </authorList>
    </citation>
    <scope>NUCLEOTIDE SEQUENCE [LARGE SCALE GENOMIC DNA]</scope>
    <source>
        <strain evidence="1 2">Marx 270</strain>
    </source>
</reference>
<proteinExistence type="predicted"/>
<reference evidence="2" key="2">
    <citation type="submission" date="2015-01" db="EMBL/GenBank/DDBJ databases">
        <title>Evolutionary Origins and Diversification of the Mycorrhizal Mutualists.</title>
        <authorList>
            <consortium name="DOE Joint Genome Institute"/>
            <consortium name="Mycorrhizal Genomics Consortium"/>
            <person name="Kohler A."/>
            <person name="Kuo A."/>
            <person name="Nagy L.G."/>
            <person name="Floudas D."/>
            <person name="Copeland A."/>
            <person name="Barry K.W."/>
            <person name="Cichocki N."/>
            <person name="Veneault-Fourrey C."/>
            <person name="LaButti K."/>
            <person name="Lindquist E.A."/>
            <person name="Lipzen A."/>
            <person name="Lundell T."/>
            <person name="Morin E."/>
            <person name="Murat C."/>
            <person name="Riley R."/>
            <person name="Ohm R."/>
            <person name="Sun H."/>
            <person name="Tunlid A."/>
            <person name="Henrissat B."/>
            <person name="Grigoriev I.V."/>
            <person name="Hibbett D.S."/>
            <person name="Martin F."/>
        </authorList>
    </citation>
    <scope>NUCLEOTIDE SEQUENCE [LARGE SCALE GENOMIC DNA]</scope>
    <source>
        <strain evidence="2">Marx 270</strain>
    </source>
</reference>
<evidence type="ECO:0000313" key="1">
    <source>
        <dbReference type="EMBL" id="KIN99404.1"/>
    </source>
</evidence>
<dbReference type="AlphaFoldDB" id="A0A0C3NE83"/>
<dbReference type="EMBL" id="KN832005">
    <property type="protein sequence ID" value="KIN99404.1"/>
    <property type="molecule type" value="Genomic_DNA"/>
</dbReference>
<sequence length="143" mass="15989">MFTCLTTTFYVATRVGEFTTKCLNTFDPMLHITPNRVHKDTNCNGLTTTVFLLLSTKSNPRGEEVNWVKQPGLSDSHEALHQHLQIDNPSANSPLFAYKKDGKHHPLMCQAFISCLKKLAKAAGHNNIHGDRLRIGAPLEYLS</sequence>
<gene>
    <name evidence="1" type="ORF">M404DRAFT_965882</name>
</gene>
<name>A0A0C3NE83_PISTI</name>
<protein>
    <submittedName>
        <fullName evidence="1">Uncharacterized protein</fullName>
    </submittedName>
</protein>
<organism evidence="1 2">
    <name type="scientific">Pisolithus tinctorius Marx 270</name>
    <dbReference type="NCBI Taxonomy" id="870435"/>
    <lineage>
        <taxon>Eukaryota</taxon>
        <taxon>Fungi</taxon>
        <taxon>Dikarya</taxon>
        <taxon>Basidiomycota</taxon>
        <taxon>Agaricomycotina</taxon>
        <taxon>Agaricomycetes</taxon>
        <taxon>Agaricomycetidae</taxon>
        <taxon>Boletales</taxon>
        <taxon>Sclerodermatineae</taxon>
        <taxon>Pisolithaceae</taxon>
        <taxon>Pisolithus</taxon>
    </lineage>
</organism>
<dbReference type="OrthoDB" id="2678913at2759"/>
<keyword evidence="2" id="KW-1185">Reference proteome</keyword>
<dbReference type="Proteomes" id="UP000054217">
    <property type="component" value="Unassembled WGS sequence"/>
</dbReference>
<dbReference type="STRING" id="870435.A0A0C3NE83"/>
<dbReference type="HOGENOM" id="CLU_003292_1_1_1"/>
<dbReference type="InParanoid" id="A0A0C3NE83"/>